<dbReference type="Proteomes" id="UP001497383">
    <property type="component" value="Chromosome 7"/>
</dbReference>
<proteinExistence type="inferred from homology"/>
<dbReference type="PROSITE" id="PS51210">
    <property type="entry name" value="PLA2C"/>
    <property type="match status" value="1"/>
</dbReference>
<dbReference type="InterPro" id="IPR002642">
    <property type="entry name" value="LysoPLipase_cat_dom"/>
</dbReference>
<evidence type="ECO:0000256" key="6">
    <source>
        <dbReference type="RuleBase" id="RU362103"/>
    </source>
</evidence>
<evidence type="ECO:0000256" key="1">
    <source>
        <dbReference type="ARBA" id="ARBA00008780"/>
    </source>
</evidence>
<dbReference type="Gene3D" id="3.40.1090.10">
    <property type="entry name" value="Cytosolic phospholipase A2 catalytic domain"/>
    <property type="match status" value="2"/>
</dbReference>
<dbReference type="PANTHER" id="PTHR10728:SF56">
    <property type="entry name" value="MEIOTIC PHOSPHOLIPASE SPO1-RELATED"/>
    <property type="match status" value="1"/>
</dbReference>
<organism evidence="8 9">
    <name type="scientific">Lodderomyces beijingensis</name>
    <dbReference type="NCBI Taxonomy" id="1775926"/>
    <lineage>
        <taxon>Eukaryota</taxon>
        <taxon>Fungi</taxon>
        <taxon>Dikarya</taxon>
        <taxon>Ascomycota</taxon>
        <taxon>Saccharomycotina</taxon>
        <taxon>Pichiomycetes</taxon>
        <taxon>Debaryomycetaceae</taxon>
        <taxon>Candida/Lodderomyces clade</taxon>
        <taxon>Lodderomyces</taxon>
    </lineage>
</organism>
<evidence type="ECO:0000313" key="8">
    <source>
        <dbReference type="EMBL" id="CAK9441759.1"/>
    </source>
</evidence>
<keyword evidence="4 5" id="KW-0443">Lipid metabolism</keyword>
<evidence type="ECO:0000256" key="5">
    <source>
        <dbReference type="PROSITE-ProRule" id="PRU00555"/>
    </source>
</evidence>
<dbReference type="EC" id="3.1.1.5" evidence="6"/>
<feature type="signal peptide" evidence="6">
    <location>
        <begin position="1"/>
        <end position="19"/>
    </location>
</feature>
<comment type="similarity">
    <text evidence="1 6">Belongs to the lysophospholipase family.</text>
</comment>
<keyword evidence="6" id="KW-0732">Signal</keyword>
<name>A0ABP0ZUT3_9ASCO</name>
<keyword evidence="3 5" id="KW-0442">Lipid degradation</keyword>
<evidence type="ECO:0000256" key="4">
    <source>
        <dbReference type="ARBA" id="ARBA00023098"/>
    </source>
</evidence>
<evidence type="ECO:0000256" key="2">
    <source>
        <dbReference type="ARBA" id="ARBA00022801"/>
    </source>
</evidence>
<dbReference type="SUPFAM" id="SSF52151">
    <property type="entry name" value="FabD/lysophospholipase-like"/>
    <property type="match status" value="1"/>
</dbReference>
<dbReference type="PANTHER" id="PTHR10728">
    <property type="entry name" value="CYTOSOLIC PHOSPHOLIPASE A2"/>
    <property type="match status" value="1"/>
</dbReference>
<keyword evidence="2 5" id="KW-0378">Hydrolase</keyword>
<feature type="domain" description="PLA2c" evidence="7">
    <location>
        <begin position="59"/>
        <end position="794"/>
    </location>
</feature>
<keyword evidence="9" id="KW-1185">Reference proteome</keyword>
<gene>
    <name evidence="8" type="ORF">LODBEIA_P56270</name>
</gene>
<feature type="chain" id="PRO_5045007010" description="Lysophospholipase" evidence="6">
    <location>
        <begin position="20"/>
        <end position="797"/>
    </location>
</feature>
<evidence type="ECO:0000313" key="9">
    <source>
        <dbReference type="Proteomes" id="UP001497383"/>
    </source>
</evidence>
<dbReference type="RefSeq" id="XP_066832565.1">
    <property type="nucleotide sequence ID" value="XM_066975980.1"/>
</dbReference>
<accession>A0ABP0ZUT3</accession>
<comment type="catalytic activity">
    <reaction evidence="6">
        <text>a 1-acyl-sn-glycero-3-phosphocholine + H2O = sn-glycerol 3-phosphocholine + a fatty acid + H(+)</text>
        <dbReference type="Rhea" id="RHEA:15177"/>
        <dbReference type="ChEBI" id="CHEBI:15377"/>
        <dbReference type="ChEBI" id="CHEBI:15378"/>
        <dbReference type="ChEBI" id="CHEBI:16870"/>
        <dbReference type="ChEBI" id="CHEBI:28868"/>
        <dbReference type="ChEBI" id="CHEBI:58168"/>
        <dbReference type="EC" id="3.1.1.5"/>
    </reaction>
</comment>
<dbReference type="GeneID" id="92210823"/>
<dbReference type="SMART" id="SM00022">
    <property type="entry name" value="PLAc"/>
    <property type="match status" value="1"/>
</dbReference>
<evidence type="ECO:0000256" key="3">
    <source>
        <dbReference type="ARBA" id="ARBA00022963"/>
    </source>
</evidence>
<dbReference type="EMBL" id="OZ022411">
    <property type="protein sequence ID" value="CAK9441759.1"/>
    <property type="molecule type" value="Genomic_DNA"/>
</dbReference>
<sequence>MKLITILIVLAYWITHSVSEIKFLNNATELIDSFLLENFHTYAATGVQYNLSYAPYEVVCPNYPVIRAADNTLCTKETEYITKRNIKTEANLKSILYKNKIPQFDVEQFWSRYKQRKSTKIALAFSGGGYRSMLAGAGVLMALDDRELDKQAFVNGILQSSSYIAGISGGSWLVMSQFINDFPRVSAMINGSFGASGCGWDVAESLLEGMPDVDPRKEREANIELEKVEDGMGENAGGGRNSGGGAKAKDGICRKEGFFDKVFNILSPGMGMMTMMTTTTTTTMQNKSKVCVAAGNDPVRDWFIGLLDDGDISKKANGSSLSLNESLISKCLKFYKDLLVEVRDKKKAGFHTSLTDYWGRALARRIFTPAARTPGITMTAASKNLASFLNHDQPLPIIGTIERDPSALEKGPTAEDSSLYSHVMEFTPFEFGSWDGYLNAFVDLEYLGSHLANGHPMVKKGNLSSCVSGFDNVGFLTGTSSSLFNHVFRYVYALLDKYQSGSMVAVEEILKVFGFSSEWNDLRLPKLHPDYALYSPNPFFNYSNGVAGDDGKRADMYLVDGGDDGQNIPFQPLLASARQIDIILAYDMSGEFKNYPNGTVLQKAAMRFGQRGVDSGLQIPCFRPPHSRGMKMGEELRSIFPKVPSQSEVMEQGLSVKPIFLGCDVLEDFDTLKFEKTAASAAPHVYQDGYLPPLIMYMAHSNYSHQTNMSTFKLSYNETELNQMVENGFQMGSYYNSSLFATCLNCMILKREFDRVSHYPAKIDPQHHHRHPRFKVPKTCQICYKTFCWRSENSLRN</sequence>
<reference evidence="8 9" key="1">
    <citation type="submission" date="2024-03" db="EMBL/GenBank/DDBJ databases">
        <authorList>
            <person name="Brejova B."/>
        </authorList>
    </citation>
    <scope>NUCLEOTIDE SEQUENCE [LARGE SCALE GENOMIC DNA]</scope>
    <source>
        <strain evidence="8 9">CBS 14171</strain>
    </source>
</reference>
<evidence type="ECO:0000259" key="7">
    <source>
        <dbReference type="PROSITE" id="PS51210"/>
    </source>
</evidence>
<dbReference type="Pfam" id="PF01735">
    <property type="entry name" value="PLA2_B"/>
    <property type="match status" value="2"/>
</dbReference>
<protein>
    <recommendedName>
        <fullName evidence="6">Lysophospholipase</fullName>
        <ecNumber evidence="6">3.1.1.5</ecNumber>
    </recommendedName>
</protein>
<dbReference type="InterPro" id="IPR016035">
    <property type="entry name" value="Acyl_Trfase/lysoPLipase"/>
</dbReference>